<gene>
    <name evidence="1" type="ORF">ACOLOM_LOCUS8555</name>
</gene>
<comment type="caution">
    <text evidence="1">The sequence shown here is derived from an EMBL/GenBank/DDBJ whole genome shotgun (WGS) entry which is preliminary data.</text>
</comment>
<dbReference type="Proteomes" id="UP000789525">
    <property type="component" value="Unassembled WGS sequence"/>
</dbReference>
<evidence type="ECO:0000313" key="2">
    <source>
        <dbReference type="Proteomes" id="UP000789525"/>
    </source>
</evidence>
<proteinExistence type="predicted"/>
<keyword evidence="2" id="KW-1185">Reference proteome</keyword>
<name>A0ACA9NK04_9GLOM</name>
<dbReference type="EMBL" id="CAJVPT010022442">
    <property type="protein sequence ID" value="CAG8660025.1"/>
    <property type="molecule type" value="Genomic_DNA"/>
</dbReference>
<protein>
    <submittedName>
        <fullName evidence="1">319_t:CDS:1</fullName>
    </submittedName>
</protein>
<reference evidence="1" key="1">
    <citation type="submission" date="2021-06" db="EMBL/GenBank/DDBJ databases">
        <authorList>
            <person name="Kallberg Y."/>
            <person name="Tangrot J."/>
            <person name="Rosling A."/>
        </authorList>
    </citation>
    <scope>NUCLEOTIDE SEQUENCE</scope>
    <source>
        <strain evidence="1">CL356</strain>
    </source>
</reference>
<sequence length="447" mass="52265">MQHQKSKTSRERKRSSLMAIQKQQEENVAILANTKGDGPIYQEINSVMIEIEKFRARLHELSRVQEQQSESDEPEFLPDSENYEERLEINEKMTQAVQNQLAVVRQHISNILDNYESLDENLLRVIMTYNEEVNIALQEALQEVPSLYQHQPPSPSFQSEETDFQKTIETQAIQIYFLEKSNFNNIFQLINDIDQCQELLLNFTNLKGMDENDLIINLDEIQELLCQYECKTQIDEEHQHHEWANQFISGLLQRRVLETILEHSDIYFNGSFHDSNIQTKRESFLGRTKFTDFANPLLNMNPEVYTVLGSKGYDGFDHPFIEFVAGKIAAIMNQYCNIKSPKRALQIEEMSSDVVYSVINIFYFRMQAQDPPSQFRWVENGEKIDLEMMRGDWDSKFDDLIVDLNYFPIVGRKLLNQDKLKVYSKAKVCPYRRPKSLTDGLPGAWSI</sequence>
<organism evidence="1 2">
    <name type="scientific">Acaulospora colombiana</name>
    <dbReference type="NCBI Taxonomy" id="27376"/>
    <lineage>
        <taxon>Eukaryota</taxon>
        <taxon>Fungi</taxon>
        <taxon>Fungi incertae sedis</taxon>
        <taxon>Mucoromycota</taxon>
        <taxon>Glomeromycotina</taxon>
        <taxon>Glomeromycetes</taxon>
        <taxon>Diversisporales</taxon>
        <taxon>Acaulosporaceae</taxon>
        <taxon>Acaulospora</taxon>
    </lineage>
</organism>
<accession>A0ACA9NK04</accession>
<evidence type="ECO:0000313" key="1">
    <source>
        <dbReference type="EMBL" id="CAG8660025.1"/>
    </source>
</evidence>